<organism evidence="1 2">
    <name type="scientific">Clostridium scindens (strain JCM 10418 / VPI 12708)</name>
    <dbReference type="NCBI Taxonomy" id="29347"/>
    <lineage>
        <taxon>Bacteria</taxon>
        <taxon>Bacillati</taxon>
        <taxon>Bacillota</taxon>
        <taxon>Clostridia</taxon>
        <taxon>Lachnospirales</taxon>
        <taxon>Lachnospiraceae</taxon>
    </lineage>
</organism>
<dbReference type="Proteomes" id="UP000462363">
    <property type="component" value="Unassembled WGS sequence"/>
</dbReference>
<accession>A0A844F5K6</accession>
<proteinExistence type="predicted"/>
<evidence type="ECO:0000313" key="2">
    <source>
        <dbReference type="Proteomes" id="UP000462363"/>
    </source>
</evidence>
<gene>
    <name evidence="1" type="ORF">FYJ37_05870</name>
</gene>
<evidence type="ECO:0000313" key="1">
    <source>
        <dbReference type="EMBL" id="MSS39886.1"/>
    </source>
</evidence>
<dbReference type="RefSeq" id="WP_009247914.1">
    <property type="nucleotide sequence ID" value="NZ_AP024846.1"/>
</dbReference>
<reference evidence="1 2" key="1">
    <citation type="submission" date="2019-08" db="EMBL/GenBank/DDBJ databases">
        <title>In-depth cultivation of the pig gut microbiome towards novel bacterial diversity and tailored functional studies.</title>
        <authorList>
            <person name="Wylensek D."/>
            <person name="Hitch T.C.A."/>
            <person name="Clavel T."/>
        </authorList>
    </citation>
    <scope>NUCLEOTIDE SEQUENCE [LARGE SCALE GENOMIC DNA]</scope>
    <source>
        <strain evidence="1 2">BL-389-WT-3D</strain>
    </source>
</reference>
<comment type="caution">
    <text evidence="1">The sequence shown here is derived from an EMBL/GenBank/DDBJ whole genome shotgun (WGS) entry which is preliminary data.</text>
</comment>
<name>A0A844F5K6_CLOSV</name>
<dbReference type="AlphaFoldDB" id="A0A844F5K6"/>
<sequence>MKIEMGESLFYSWLRHEEELERLMKLVDGHFHTQYRYSIFKQNSSLVQIIQQGECDLRWIKSHQE</sequence>
<dbReference type="EMBL" id="VUMB01000009">
    <property type="protein sequence ID" value="MSS39886.1"/>
    <property type="molecule type" value="Genomic_DNA"/>
</dbReference>
<protein>
    <submittedName>
        <fullName evidence="1">Uncharacterized protein</fullName>
    </submittedName>
</protein>